<accession>A0A0S2LXS8</accession>
<proteinExistence type="predicted"/>
<sequence length="244" mass="25790">MTVPAKFFLQWLSSVAGATTQAAVCRAAGIKRSTLAQQLVRGRVSLATVAAVSRSLDLPVVATLSEFPHFEDLSSGMKPPTEAELLSQISDADLLQEILNRNGAAENLTAPLPVQLSPGHHKSSVRAWLDAVDSSDLRVKVARQAAIAPQNLSAQISANRLTAELAIASARIAEVGLTNGLVSTGFLSPTEAGWVPGSRENALRGTPTSSLVSLASHRLDILSRILRRSEEDSAAVQSVWENLG</sequence>
<reference evidence="1 2" key="2">
    <citation type="journal article" date="2016" name="J. Biotechnol.">
        <title>Complete genome sequence of Arthrobacter alpinus ERGS4:06, a yellow pigmented bacterium tolerant to cold and radiations isolated from Sikkim Himalaya.</title>
        <authorList>
            <person name="Kumar R."/>
            <person name="Singh D."/>
            <person name="Swarnkar M.K."/>
            <person name="Singh A.K."/>
            <person name="Kumar S."/>
        </authorList>
    </citation>
    <scope>NUCLEOTIDE SEQUENCE [LARGE SCALE GENOMIC DNA]</scope>
    <source>
        <strain evidence="1 2">ERGS4:06</strain>
    </source>
</reference>
<evidence type="ECO:0000313" key="2">
    <source>
        <dbReference type="Proteomes" id="UP000059574"/>
    </source>
</evidence>
<protein>
    <submittedName>
        <fullName evidence="1">Uncharacterized protein</fullName>
    </submittedName>
</protein>
<dbReference type="Proteomes" id="UP000059574">
    <property type="component" value="Chromosome"/>
</dbReference>
<dbReference type="AlphaFoldDB" id="A0A0S2LXS8"/>
<name>A0A0S2LXS8_9MICC</name>
<dbReference type="EMBL" id="CP013200">
    <property type="protein sequence ID" value="ALO66345.1"/>
    <property type="molecule type" value="Genomic_DNA"/>
</dbReference>
<dbReference type="RefSeq" id="WP_062287033.1">
    <property type="nucleotide sequence ID" value="NZ_CP013200.1"/>
</dbReference>
<dbReference type="OrthoDB" id="5107685at2"/>
<evidence type="ECO:0000313" key="1">
    <source>
        <dbReference type="EMBL" id="ALO66345.1"/>
    </source>
</evidence>
<gene>
    <name evidence="1" type="ORF">AS189_07370</name>
</gene>
<reference evidence="2" key="1">
    <citation type="submission" date="2015-11" db="EMBL/GenBank/DDBJ databases">
        <authorList>
            <person name="Kumar R."/>
            <person name="Singh D."/>
            <person name="Swarnkar M.K."/>
            <person name="Singh A.K."/>
            <person name="Kumar S."/>
        </authorList>
    </citation>
    <scope>NUCLEOTIDE SEQUENCE [LARGE SCALE GENOMIC DNA]</scope>
    <source>
        <strain evidence="2">ERGS4:06</strain>
    </source>
</reference>
<organism evidence="1 2">
    <name type="scientific">Arthrobacter alpinus</name>
    <dbReference type="NCBI Taxonomy" id="656366"/>
    <lineage>
        <taxon>Bacteria</taxon>
        <taxon>Bacillati</taxon>
        <taxon>Actinomycetota</taxon>
        <taxon>Actinomycetes</taxon>
        <taxon>Micrococcales</taxon>
        <taxon>Micrococcaceae</taxon>
        <taxon>Arthrobacter</taxon>
    </lineage>
</organism>